<keyword evidence="6 12" id="KW-0647">Proteasome</keyword>
<comment type="similarity">
    <text evidence="2 9">Belongs to the AAA ATPase family.</text>
</comment>
<dbReference type="Gene3D" id="3.40.50.300">
    <property type="entry name" value="P-loop containing nucleotide triphosphate hydrolases"/>
    <property type="match status" value="1"/>
</dbReference>
<dbReference type="Gene3D" id="1.10.8.60">
    <property type="match status" value="1"/>
</dbReference>
<evidence type="ECO:0000259" key="11">
    <source>
        <dbReference type="SMART" id="SM00382"/>
    </source>
</evidence>
<dbReference type="Pfam" id="PF16450">
    <property type="entry name" value="Prot_ATP_ID_OB_C"/>
    <property type="match status" value="1"/>
</dbReference>
<evidence type="ECO:0000256" key="4">
    <source>
        <dbReference type="ARBA" id="ARBA00022741"/>
    </source>
</evidence>
<evidence type="ECO:0000256" key="10">
    <source>
        <dbReference type="SAM" id="Coils"/>
    </source>
</evidence>
<dbReference type="Gene3D" id="2.40.50.140">
    <property type="entry name" value="Nucleic acid-binding proteins"/>
    <property type="match status" value="1"/>
</dbReference>
<evidence type="ECO:0000313" key="12">
    <source>
        <dbReference type="EMBL" id="AIE95385.1"/>
    </source>
</evidence>
<dbReference type="FunFam" id="3.40.50.300:FF:000033">
    <property type="entry name" value="26S protease regulatory subunit 6B"/>
    <property type="match status" value="1"/>
</dbReference>
<keyword evidence="8" id="KW-0143">Chaperone</keyword>
<dbReference type="InterPro" id="IPR003959">
    <property type="entry name" value="ATPase_AAA_core"/>
</dbReference>
<evidence type="ECO:0000256" key="3">
    <source>
        <dbReference type="ARBA" id="ARBA00022490"/>
    </source>
</evidence>
<keyword evidence="4 9" id="KW-0547">Nucleotide-binding</keyword>
<dbReference type="PROSITE" id="PS00674">
    <property type="entry name" value="AAA"/>
    <property type="match status" value="1"/>
</dbReference>
<dbReference type="SUPFAM" id="SSF52540">
    <property type="entry name" value="P-loop containing nucleoside triphosphate hydrolases"/>
    <property type="match status" value="1"/>
</dbReference>
<evidence type="ECO:0000256" key="9">
    <source>
        <dbReference type="RuleBase" id="RU003651"/>
    </source>
</evidence>
<dbReference type="InterPro" id="IPR027417">
    <property type="entry name" value="P-loop_NTPase"/>
</dbReference>
<dbReference type="PANTHER" id="PTHR23073">
    <property type="entry name" value="26S PROTEASOME REGULATORY SUBUNIT"/>
    <property type="match status" value="1"/>
</dbReference>
<dbReference type="InterPro" id="IPR050221">
    <property type="entry name" value="26S_Proteasome_ATPase"/>
</dbReference>
<dbReference type="GO" id="GO:0005737">
    <property type="term" value="C:cytoplasm"/>
    <property type="evidence" value="ECO:0007669"/>
    <property type="project" value="UniProtKB-SubCell"/>
</dbReference>
<evidence type="ECO:0000256" key="5">
    <source>
        <dbReference type="ARBA" id="ARBA00022840"/>
    </source>
</evidence>
<evidence type="ECO:0000256" key="2">
    <source>
        <dbReference type="ARBA" id="ARBA00006914"/>
    </source>
</evidence>
<dbReference type="Pfam" id="PF00004">
    <property type="entry name" value="AAA"/>
    <property type="match status" value="1"/>
</dbReference>
<dbReference type="EMBL" id="KF900449">
    <property type="protein sequence ID" value="AIE95385.1"/>
    <property type="molecule type" value="Genomic_DNA"/>
</dbReference>
<comment type="subcellular location">
    <subcellularLocation>
        <location evidence="1">Cytoplasm</location>
    </subcellularLocation>
</comment>
<dbReference type="GO" id="GO:0000502">
    <property type="term" value="C:proteasome complex"/>
    <property type="evidence" value="ECO:0007669"/>
    <property type="project" value="UniProtKB-KW"/>
</dbReference>
<dbReference type="GO" id="GO:0016887">
    <property type="term" value="F:ATP hydrolysis activity"/>
    <property type="evidence" value="ECO:0007669"/>
    <property type="project" value="InterPro"/>
</dbReference>
<evidence type="ECO:0000256" key="7">
    <source>
        <dbReference type="ARBA" id="ARBA00023054"/>
    </source>
</evidence>
<accession>A0A075FUN7</accession>
<name>A0A075FUN7_9EURY</name>
<dbReference type="NCBIfam" id="NF003069">
    <property type="entry name" value="PRK03992.1"/>
    <property type="match status" value="1"/>
</dbReference>
<reference evidence="12" key="1">
    <citation type="journal article" date="2014" name="Genome Biol. Evol.">
        <title>Pangenome evidence for extensive interdomain horizontal transfer affecting lineage core and shell genes in uncultured planktonic thaumarchaeota and euryarchaeota.</title>
        <authorList>
            <person name="Deschamps P."/>
            <person name="Zivanovic Y."/>
            <person name="Moreira D."/>
            <person name="Rodriguez-Valera F."/>
            <person name="Lopez-Garcia P."/>
        </authorList>
    </citation>
    <scope>NUCLEOTIDE SEQUENCE</scope>
</reference>
<organism evidence="12">
    <name type="scientific">uncultured marine group II/III euryarchaeote AD1000_65_C10</name>
    <dbReference type="NCBI Taxonomy" id="1457794"/>
    <lineage>
        <taxon>Archaea</taxon>
        <taxon>Methanobacteriati</taxon>
        <taxon>Methanobacteriota</taxon>
        <taxon>environmental samples</taxon>
    </lineage>
</organism>
<evidence type="ECO:0000256" key="1">
    <source>
        <dbReference type="ARBA" id="ARBA00004496"/>
    </source>
</evidence>
<feature type="coiled-coil region" evidence="10">
    <location>
        <begin position="28"/>
        <end position="69"/>
    </location>
</feature>
<dbReference type="InterPro" id="IPR003960">
    <property type="entry name" value="ATPase_AAA_CS"/>
</dbReference>
<dbReference type="SMART" id="SM00382">
    <property type="entry name" value="AAA"/>
    <property type="match status" value="1"/>
</dbReference>
<sequence>MVSDTDAISPNDDDQSSHKVGTIAERTITNLEDKFEELRLQTQQLLSDRIDLENRVAKQKSKIGRLSEEVRLMRMPPHVIGNIQDILDKERAVVRSSNGTVFLVTYNQGIDAELLKPGARVALNQDTLSIIDVLNDAWDPLVMGAEMIEKPETSFSDLGGLEEQISLVKESIELPLTNPQAFTKFGIEPPGGVILVGPPGCGKTMLAKAVANSTECTFIRLVASELAQKYIGEGGRMVRELFDLARERSPSIVFIDEIDAIGAKRLDSATSGDREVQRTLMQLLAELDGFDSLADVKLIAATNRPDILDEALLRPGRFDRVIEIPLPKEEARLAILDIHMKDMPITKGVSINNIVSSTEGLSGAELKALVVEAGMCAIRKNKNKATKADFTAALETILKKRSEKKGEAPNSLWS</sequence>
<evidence type="ECO:0000256" key="8">
    <source>
        <dbReference type="ARBA" id="ARBA00023186"/>
    </source>
</evidence>
<dbReference type="Pfam" id="PF17862">
    <property type="entry name" value="AAA_lid_3"/>
    <property type="match status" value="1"/>
</dbReference>
<dbReference type="InterPro" id="IPR041569">
    <property type="entry name" value="AAA_lid_3"/>
</dbReference>
<dbReference type="InterPro" id="IPR003593">
    <property type="entry name" value="AAA+_ATPase"/>
</dbReference>
<proteinExistence type="inferred from homology"/>
<protein>
    <submittedName>
        <fullName evidence="12">Proteasome endopeptidase complex subunit (PsmR)</fullName>
    </submittedName>
</protein>
<dbReference type="InterPro" id="IPR012340">
    <property type="entry name" value="NA-bd_OB-fold"/>
</dbReference>
<keyword evidence="5 9" id="KW-0067">ATP-binding</keyword>
<dbReference type="AlphaFoldDB" id="A0A075FUN7"/>
<keyword evidence="7 10" id="KW-0175">Coiled coil</keyword>
<dbReference type="NCBIfam" id="TIGR01242">
    <property type="entry name" value="proteasome-activating nucleotidase"/>
    <property type="match status" value="1"/>
</dbReference>
<dbReference type="InterPro" id="IPR032501">
    <property type="entry name" value="Prot_ATP_ID_OB_2nd"/>
</dbReference>
<feature type="domain" description="AAA+ ATPase" evidence="11">
    <location>
        <begin position="189"/>
        <end position="328"/>
    </location>
</feature>
<evidence type="ECO:0000256" key="6">
    <source>
        <dbReference type="ARBA" id="ARBA00022942"/>
    </source>
</evidence>
<gene>
    <name evidence="12" type="primary">psmR</name>
</gene>
<keyword evidence="3" id="KW-0963">Cytoplasm</keyword>
<dbReference type="GO" id="GO:0005524">
    <property type="term" value="F:ATP binding"/>
    <property type="evidence" value="ECO:0007669"/>
    <property type="project" value="UniProtKB-KW"/>
</dbReference>